<comment type="caution">
    <text evidence="1">The sequence shown here is derived from an EMBL/GenBank/DDBJ whole genome shotgun (WGS) entry which is preliminary data.</text>
</comment>
<name>A0A9X6JLP3_BACUK</name>
<dbReference type="RefSeq" id="WP_086392272.1">
    <property type="nucleotide sequence ID" value="NZ_NFEH01000115.1"/>
</dbReference>
<dbReference type="EMBL" id="NFEH01000115">
    <property type="protein sequence ID" value="OTZ69277.1"/>
    <property type="molecule type" value="Genomic_DNA"/>
</dbReference>
<dbReference type="Proteomes" id="UP000195087">
    <property type="component" value="Unassembled WGS sequence"/>
</dbReference>
<organism evidence="1 2">
    <name type="scientific">Bacillus thuringiensis serovar kumamotoensis</name>
    <dbReference type="NCBI Taxonomy" id="132267"/>
    <lineage>
        <taxon>Bacteria</taxon>
        <taxon>Bacillati</taxon>
        <taxon>Bacillota</taxon>
        <taxon>Bacilli</taxon>
        <taxon>Bacillales</taxon>
        <taxon>Bacillaceae</taxon>
        <taxon>Bacillus</taxon>
        <taxon>Bacillus cereus group</taxon>
    </lineage>
</organism>
<accession>A0A9X6JLP3</accession>
<evidence type="ECO:0000313" key="2">
    <source>
        <dbReference type="Proteomes" id="UP000195087"/>
    </source>
</evidence>
<dbReference type="AlphaFoldDB" id="A0A9X6JLP3"/>
<evidence type="ECO:0000313" key="1">
    <source>
        <dbReference type="EMBL" id="OTZ69277.1"/>
    </source>
</evidence>
<proteinExistence type="predicted"/>
<reference evidence="1 2" key="1">
    <citation type="submission" date="2016-10" db="EMBL/GenBank/DDBJ databases">
        <title>Comparative genomics of Bacillus thuringiensis reveals a path to pathogens against multiple invertebrate hosts.</title>
        <authorList>
            <person name="Zheng J."/>
            <person name="Gao Q."/>
            <person name="Liu H."/>
            <person name="Peng D."/>
            <person name="Ruan L."/>
            <person name="Sun M."/>
        </authorList>
    </citation>
    <scope>NUCLEOTIDE SEQUENCE [LARGE SCALE GENOMIC DNA]</scope>
    <source>
        <strain evidence="1">BGSC 4W1</strain>
    </source>
</reference>
<gene>
    <name evidence="1" type="ORF">BK769_23140</name>
</gene>
<protein>
    <submittedName>
        <fullName evidence="1">Uncharacterized protein</fullName>
    </submittedName>
</protein>
<sequence>MNDFSIVVKKWPGGYVNEEVNKFIAECNKNGDLIEDINTHVNVIHGTSQAYTFIFKVKRNPHGKRQDDERR</sequence>